<dbReference type="RefSeq" id="WP_109827174.1">
    <property type="nucleotide sequence ID" value="NZ_CP029494.1"/>
</dbReference>
<organism evidence="3 4">
    <name type="scientific">Deinococcus irradiatisoli</name>
    <dbReference type="NCBI Taxonomy" id="2202254"/>
    <lineage>
        <taxon>Bacteria</taxon>
        <taxon>Thermotogati</taxon>
        <taxon>Deinococcota</taxon>
        <taxon>Deinococci</taxon>
        <taxon>Deinococcales</taxon>
        <taxon>Deinococcaceae</taxon>
        <taxon>Deinococcus</taxon>
    </lineage>
</organism>
<dbReference type="EMBL" id="CP029494">
    <property type="protein sequence ID" value="AWN23446.1"/>
    <property type="molecule type" value="Genomic_DNA"/>
</dbReference>
<dbReference type="KEGG" id="dez:DKM44_09590"/>
<feature type="region of interest" description="Disordered" evidence="1">
    <location>
        <begin position="28"/>
        <end position="47"/>
    </location>
</feature>
<accession>A0A2Z3JHC8</accession>
<dbReference type="OrthoDB" id="71397at2"/>
<evidence type="ECO:0000256" key="2">
    <source>
        <dbReference type="SAM" id="SignalP"/>
    </source>
</evidence>
<name>A0A2Z3JHC8_9DEIO</name>
<protein>
    <recommendedName>
        <fullName evidence="5">Intracellular proteinase inhibitor BsuPI domain-containing protein</fullName>
    </recommendedName>
</protein>
<sequence length="184" mass="19263">MNKLLLLVVLGALNLPALAQDTLPEIAPTSQPAPVQDTAAPTDMNAQPASPVLAPVPLDQVSAILGALRTVSGEFTLTLTLKNAQAKALSFSAGRDSDQNCAAAPSVRVLQVGTRAVVYPTGEKRICTQEMKIVTAPAGGSATFERTLNLPAGEYMIEGWFQGFAGDAQQRVKVGAQPIRITVK</sequence>
<dbReference type="InterPro" id="IPR038144">
    <property type="entry name" value="IPI"/>
</dbReference>
<evidence type="ECO:0000313" key="3">
    <source>
        <dbReference type="EMBL" id="AWN23446.1"/>
    </source>
</evidence>
<dbReference type="Proteomes" id="UP000245368">
    <property type="component" value="Chromosome"/>
</dbReference>
<reference evidence="3 4" key="1">
    <citation type="submission" date="2018-05" db="EMBL/GenBank/DDBJ databases">
        <title>Complete Genome Sequence of Deinococcus sp. strain 17bor-2.</title>
        <authorList>
            <person name="Srinivasan S."/>
        </authorList>
    </citation>
    <scope>NUCLEOTIDE SEQUENCE [LARGE SCALE GENOMIC DNA]</scope>
    <source>
        <strain evidence="3 4">17bor-2</strain>
    </source>
</reference>
<evidence type="ECO:0000256" key="1">
    <source>
        <dbReference type="SAM" id="MobiDB-lite"/>
    </source>
</evidence>
<proteinExistence type="predicted"/>
<keyword evidence="4" id="KW-1185">Reference proteome</keyword>
<feature type="chain" id="PRO_5016261894" description="Intracellular proteinase inhibitor BsuPI domain-containing protein" evidence="2">
    <location>
        <begin position="20"/>
        <end position="184"/>
    </location>
</feature>
<evidence type="ECO:0000313" key="4">
    <source>
        <dbReference type="Proteomes" id="UP000245368"/>
    </source>
</evidence>
<evidence type="ECO:0008006" key="5">
    <source>
        <dbReference type="Google" id="ProtNLM"/>
    </source>
</evidence>
<keyword evidence="2" id="KW-0732">Signal</keyword>
<dbReference type="Gene3D" id="2.60.40.2360">
    <property type="entry name" value="Intracellular proteinase inhibitor BsuPI"/>
    <property type="match status" value="1"/>
</dbReference>
<dbReference type="AlphaFoldDB" id="A0A2Z3JHC8"/>
<gene>
    <name evidence="3" type="ORF">DKM44_09590</name>
</gene>
<feature type="signal peptide" evidence="2">
    <location>
        <begin position="1"/>
        <end position="19"/>
    </location>
</feature>